<evidence type="ECO:0000313" key="12">
    <source>
        <dbReference type="EMBL" id="KAJ5093016.1"/>
    </source>
</evidence>
<feature type="region of interest" description="Disordered" evidence="10">
    <location>
        <begin position="451"/>
        <end position="562"/>
    </location>
</feature>
<feature type="domain" description="C2H2-type" evidence="11">
    <location>
        <begin position="398"/>
        <end position="425"/>
    </location>
</feature>
<evidence type="ECO:0000256" key="4">
    <source>
        <dbReference type="ARBA" id="ARBA00022771"/>
    </source>
</evidence>
<dbReference type="FunFam" id="3.30.160.60:FF:000145">
    <property type="entry name" value="Zinc finger protein 574"/>
    <property type="match status" value="1"/>
</dbReference>
<dbReference type="EMBL" id="JAPQKH010000006">
    <property type="protein sequence ID" value="KAJ5093016.1"/>
    <property type="molecule type" value="Genomic_DNA"/>
</dbReference>
<dbReference type="InterPro" id="IPR013087">
    <property type="entry name" value="Znf_C2H2_type"/>
</dbReference>
<protein>
    <recommendedName>
        <fullName evidence="11">C2H2-type domain-containing protein</fullName>
    </recommendedName>
</protein>
<reference evidence="12" key="2">
    <citation type="journal article" date="2023" name="IMA Fungus">
        <title>Comparative genomic study of the Penicillium genus elucidates a diverse pangenome and 15 lateral gene transfer events.</title>
        <authorList>
            <person name="Petersen C."/>
            <person name="Sorensen T."/>
            <person name="Nielsen M.R."/>
            <person name="Sondergaard T.E."/>
            <person name="Sorensen J.L."/>
            <person name="Fitzpatrick D.A."/>
            <person name="Frisvad J.C."/>
            <person name="Nielsen K.L."/>
        </authorList>
    </citation>
    <scope>NUCLEOTIDE SEQUENCE</scope>
    <source>
        <strain evidence="12">IBT 30069</strain>
    </source>
</reference>
<accession>A0A9W9K571</accession>
<dbReference type="OrthoDB" id="8117402at2759"/>
<dbReference type="AlphaFoldDB" id="A0A9W9K571"/>
<feature type="compositionally biased region" description="Polar residues" evidence="10">
    <location>
        <begin position="576"/>
        <end position="587"/>
    </location>
</feature>
<keyword evidence="3" id="KW-0677">Repeat</keyword>
<keyword evidence="5" id="KW-0862">Zinc</keyword>
<comment type="caution">
    <text evidence="12">The sequence shown here is derived from an EMBL/GenBank/DDBJ whole genome shotgun (WGS) entry which is preliminary data.</text>
</comment>
<reference evidence="12" key="1">
    <citation type="submission" date="2022-11" db="EMBL/GenBank/DDBJ databases">
        <authorList>
            <person name="Petersen C."/>
        </authorList>
    </citation>
    <scope>NUCLEOTIDE SEQUENCE</scope>
    <source>
        <strain evidence="12">IBT 30069</strain>
    </source>
</reference>
<evidence type="ECO:0000256" key="1">
    <source>
        <dbReference type="ARBA" id="ARBA00004123"/>
    </source>
</evidence>
<evidence type="ECO:0000313" key="13">
    <source>
        <dbReference type="Proteomes" id="UP001149165"/>
    </source>
</evidence>
<evidence type="ECO:0000256" key="8">
    <source>
        <dbReference type="ARBA" id="ARBA00023242"/>
    </source>
</evidence>
<evidence type="ECO:0000256" key="9">
    <source>
        <dbReference type="PROSITE-ProRule" id="PRU00042"/>
    </source>
</evidence>
<keyword evidence="13" id="KW-1185">Reference proteome</keyword>
<feature type="compositionally biased region" description="Low complexity" evidence="10">
    <location>
        <begin position="515"/>
        <end position="524"/>
    </location>
</feature>
<feature type="domain" description="C2H2-type" evidence="11">
    <location>
        <begin position="368"/>
        <end position="397"/>
    </location>
</feature>
<dbReference type="PANTHER" id="PTHR24399">
    <property type="entry name" value="ZINC FINGER AND BTB DOMAIN-CONTAINING"/>
    <property type="match status" value="1"/>
</dbReference>
<feature type="compositionally biased region" description="Polar residues" evidence="10">
    <location>
        <begin position="173"/>
        <end position="189"/>
    </location>
</feature>
<dbReference type="InterPro" id="IPR036236">
    <property type="entry name" value="Znf_C2H2_sf"/>
</dbReference>
<keyword evidence="4 9" id="KW-0863">Zinc-finger</keyword>
<keyword evidence="7" id="KW-0804">Transcription</keyword>
<dbReference type="Gene3D" id="3.30.160.60">
    <property type="entry name" value="Classic Zinc Finger"/>
    <property type="match status" value="3"/>
</dbReference>
<keyword evidence="8" id="KW-0539">Nucleus</keyword>
<dbReference type="Proteomes" id="UP001149165">
    <property type="component" value="Unassembled WGS sequence"/>
</dbReference>
<organism evidence="12 13">
    <name type="scientific">Penicillium angulare</name>
    <dbReference type="NCBI Taxonomy" id="116970"/>
    <lineage>
        <taxon>Eukaryota</taxon>
        <taxon>Fungi</taxon>
        <taxon>Dikarya</taxon>
        <taxon>Ascomycota</taxon>
        <taxon>Pezizomycotina</taxon>
        <taxon>Eurotiomycetes</taxon>
        <taxon>Eurotiomycetidae</taxon>
        <taxon>Eurotiales</taxon>
        <taxon>Aspergillaceae</taxon>
        <taxon>Penicillium</taxon>
    </lineage>
</organism>
<dbReference type="GO" id="GO:0001227">
    <property type="term" value="F:DNA-binding transcription repressor activity, RNA polymerase II-specific"/>
    <property type="evidence" value="ECO:0007669"/>
    <property type="project" value="TreeGrafter"/>
</dbReference>
<dbReference type="PROSITE" id="PS00028">
    <property type="entry name" value="ZINC_FINGER_C2H2_1"/>
    <property type="match status" value="1"/>
</dbReference>
<feature type="region of interest" description="Disordered" evidence="10">
    <location>
        <begin position="143"/>
        <end position="192"/>
    </location>
</feature>
<dbReference type="GO" id="GO:0000978">
    <property type="term" value="F:RNA polymerase II cis-regulatory region sequence-specific DNA binding"/>
    <property type="evidence" value="ECO:0007669"/>
    <property type="project" value="TreeGrafter"/>
</dbReference>
<evidence type="ECO:0000256" key="2">
    <source>
        <dbReference type="ARBA" id="ARBA00022723"/>
    </source>
</evidence>
<proteinExistence type="predicted"/>
<evidence type="ECO:0000256" key="5">
    <source>
        <dbReference type="ARBA" id="ARBA00022833"/>
    </source>
</evidence>
<dbReference type="Pfam" id="PF00096">
    <property type="entry name" value="zf-C2H2"/>
    <property type="match status" value="1"/>
</dbReference>
<dbReference type="GO" id="GO:0005654">
    <property type="term" value="C:nucleoplasm"/>
    <property type="evidence" value="ECO:0007669"/>
    <property type="project" value="TreeGrafter"/>
</dbReference>
<feature type="compositionally biased region" description="Basic residues" evidence="10">
    <location>
        <begin position="460"/>
        <end position="469"/>
    </location>
</feature>
<name>A0A9W9K571_9EURO</name>
<keyword evidence="6" id="KW-0805">Transcription regulation</keyword>
<dbReference type="PROSITE" id="PS50157">
    <property type="entry name" value="ZINC_FINGER_C2H2_2"/>
    <property type="match status" value="2"/>
</dbReference>
<dbReference type="GO" id="GO:0008270">
    <property type="term" value="F:zinc ion binding"/>
    <property type="evidence" value="ECO:0007669"/>
    <property type="project" value="UniProtKB-KW"/>
</dbReference>
<dbReference type="SUPFAM" id="SSF57667">
    <property type="entry name" value="beta-beta-alpha zinc fingers"/>
    <property type="match status" value="1"/>
</dbReference>
<evidence type="ECO:0000256" key="6">
    <source>
        <dbReference type="ARBA" id="ARBA00023015"/>
    </source>
</evidence>
<feature type="compositionally biased region" description="Polar residues" evidence="10">
    <location>
        <begin position="146"/>
        <end position="162"/>
    </location>
</feature>
<gene>
    <name evidence="12" type="ORF">N7456_008877</name>
</gene>
<evidence type="ECO:0000256" key="3">
    <source>
        <dbReference type="ARBA" id="ARBA00022737"/>
    </source>
</evidence>
<evidence type="ECO:0000256" key="10">
    <source>
        <dbReference type="SAM" id="MobiDB-lite"/>
    </source>
</evidence>
<feature type="compositionally biased region" description="Low complexity" evidence="10">
    <location>
        <begin position="491"/>
        <end position="504"/>
    </location>
</feature>
<keyword evidence="2" id="KW-0479">Metal-binding</keyword>
<sequence>MISPSSTLSRGHRRQISTPGFEANRPSMANMPPRRTHRRGQTVDYGSFGPHQALDRRSATNKVHQLRDFFNEKSGFSQQALAAQQYVHSSQHGQSQFIPSGLPMSQPEQYQSAYIWNPEELQDMYTVDGSSAAFPAPIAPALARSASDNPNSNSVSTSTIHQMQAERQHHLQSRQQANGYAQSMQQLSVQPEGYSPKINPYLSYTSPLTPDATPMKSSFDLSMYTHDQTPTKSQSFSIPRTPVTAEMQRAHSLQGIPDSTPVSIAHQMPSPATSVADFAELADMPSPGSCGVSPHKSSQPSTPSSSMYQEREESPASSSGHSIHSMHAETVNEFDLDARVKASLKESSVSSDEIARFISGPDPKDNKWVCLFKDCRCRFGRKENIKSHVQTHLNDRQYVCDRCGKDFVRGHDLKRHLKTHSGKKPFACACGASFARQDALTRHRQRDMCVGGFTGFVPKTTKRGRPPKKSRPDIESRQMKSTRTRQRVAEKSFSSSSVKIESSEGPMFNSPDYAPSTSMSSFTPPTSPGGGYDHKSPVQSGPSTSSQQFEDDMLPLPLSPPQMAHNRYARAMQQFEGHNSAESSQDCLYSDPALSPYDMSSPHTAPTLAESTVGSEIDVFISQDATDNLQEEFGQIKEFEFISSQSSNLPSSYAYMDSADFGIPSSLYSDMPGKTISGLSALEMDPYSDQIDSLSSEFLVDP</sequence>
<evidence type="ECO:0000256" key="7">
    <source>
        <dbReference type="ARBA" id="ARBA00023163"/>
    </source>
</evidence>
<evidence type="ECO:0000259" key="11">
    <source>
        <dbReference type="PROSITE" id="PS50157"/>
    </source>
</evidence>
<comment type="subcellular location">
    <subcellularLocation>
        <location evidence="1">Nucleus</location>
    </subcellularLocation>
</comment>
<feature type="region of interest" description="Disordered" evidence="10">
    <location>
        <begin position="1"/>
        <end position="49"/>
    </location>
</feature>
<dbReference type="SMART" id="SM00355">
    <property type="entry name" value="ZnF_C2H2"/>
    <property type="match status" value="2"/>
</dbReference>
<feature type="compositionally biased region" description="Low complexity" evidence="10">
    <location>
        <begin position="293"/>
        <end position="306"/>
    </location>
</feature>
<feature type="compositionally biased region" description="Polar residues" evidence="10">
    <location>
        <begin position="537"/>
        <end position="548"/>
    </location>
</feature>
<feature type="region of interest" description="Disordered" evidence="10">
    <location>
        <begin position="282"/>
        <end position="323"/>
    </location>
</feature>
<feature type="region of interest" description="Disordered" evidence="10">
    <location>
        <begin position="576"/>
        <end position="607"/>
    </location>
</feature>
<dbReference type="PANTHER" id="PTHR24399:SF23">
    <property type="entry name" value="C2H2-TYPE DOMAIN-CONTAINING PROTEIN"/>
    <property type="match status" value="1"/>
</dbReference>